<dbReference type="Proteomes" id="UP001623592">
    <property type="component" value="Unassembled WGS sequence"/>
</dbReference>
<dbReference type="InterPro" id="IPR020846">
    <property type="entry name" value="MFS_dom"/>
</dbReference>
<dbReference type="PRINTS" id="PR01036">
    <property type="entry name" value="TCRTETB"/>
</dbReference>
<evidence type="ECO:0000256" key="5">
    <source>
        <dbReference type="ARBA" id="ARBA00022692"/>
    </source>
</evidence>
<feature type="transmembrane region" description="Helical" evidence="8">
    <location>
        <begin position="262"/>
        <end position="279"/>
    </location>
</feature>
<dbReference type="PROSITE" id="PS50850">
    <property type="entry name" value="MFS"/>
    <property type="match status" value="1"/>
</dbReference>
<name>A0ABW8TJD7_9CLOT</name>
<dbReference type="InterPro" id="IPR036259">
    <property type="entry name" value="MFS_trans_sf"/>
</dbReference>
<dbReference type="PANTHER" id="PTHR42718:SF9">
    <property type="entry name" value="MAJOR FACILITATOR SUPERFAMILY MULTIDRUG TRANSPORTER MFSC"/>
    <property type="match status" value="1"/>
</dbReference>
<keyword evidence="3" id="KW-0813">Transport</keyword>
<evidence type="ECO:0000256" key="8">
    <source>
        <dbReference type="SAM" id="Phobius"/>
    </source>
</evidence>
<comment type="caution">
    <text evidence="10">The sequence shown here is derived from an EMBL/GenBank/DDBJ whole genome shotgun (WGS) entry which is preliminary data.</text>
</comment>
<evidence type="ECO:0000256" key="4">
    <source>
        <dbReference type="ARBA" id="ARBA00022475"/>
    </source>
</evidence>
<feature type="transmembrane region" description="Helical" evidence="8">
    <location>
        <begin position="552"/>
        <end position="573"/>
    </location>
</feature>
<feature type="transmembrane region" description="Helical" evidence="8">
    <location>
        <begin position="135"/>
        <end position="156"/>
    </location>
</feature>
<feature type="transmembrane region" description="Helical" evidence="8">
    <location>
        <begin position="110"/>
        <end position="129"/>
    </location>
</feature>
<feature type="transmembrane region" description="Helical" evidence="8">
    <location>
        <begin position="363"/>
        <end position="382"/>
    </location>
</feature>
<keyword evidence="7 8" id="KW-0472">Membrane</keyword>
<protein>
    <submittedName>
        <fullName evidence="10">DHA2 family efflux MFS transporter permease subunit</fullName>
    </submittedName>
</protein>
<proteinExistence type="inferred from homology"/>
<dbReference type="Gene3D" id="1.20.1250.20">
    <property type="entry name" value="MFS general substrate transporter like domains"/>
    <property type="match status" value="1"/>
</dbReference>
<feature type="transmembrane region" description="Helical" evidence="8">
    <location>
        <begin position="230"/>
        <end position="250"/>
    </location>
</feature>
<dbReference type="Pfam" id="PF07690">
    <property type="entry name" value="MFS_1"/>
    <property type="match status" value="1"/>
</dbReference>
<feature type="transmembrane region" description="Helical" evidence="8">
    <location>
        <begin position="42"/>
        <end position="66"/>
    </location>
</feature>
<evidence type="ECO:0000256" key="6">
    <source>
        <dbReference type="ARBA" id="ARBA00022989"/>
    </source>
</evidence>
<comment type="subcellular location">
    <subcellularLocation>
        <location evidence="1">Cell membrane</location>
        <topology evidence="1">Multi-pass membrane protein</topology>
    </subcellularLocation>
</comment>
<evidence type="ECO:0000256" key="7">
    <source>
        <dbReference type="ARBA" id="ARBA00023136"/>
    </source>
</evidence>
<dbReference type="NCBIfam" id="TIGR00711">
    <property type="entry name" value="efflux_EmrB"/>
    <property type="match status" value="1"/>
</dbReference>
<feature type="transmembrane region" description="Helical" evidence="8">
    <location>
        <begin position="300"/>
        <end position="323"/>
    </location>
</feature>
<evidence type="ECO:0000256" key="2">
    <source>
        <dbReference type="ARBA" id="ARBA00008537"/>
    </source>
</evidence>
<keyword evidence="11" id="KW-1185">Reference proteome</keyword>
<feature type="transmembrane region" description="Helical" evidence="8">
    <location>
        <begin position="168"/>
        <end position="186"/>
    </location>
</feature>
<dbReference type="EMBL" id="JBJIAA010000013">
    <property type="protein sequence ID" value="MFL0251932.1"/>
    <property type="molecule type" value="Genomic_DNA"/>
</dbReference>
<feature type="transmembrane region" description="Helical" evidence="8">
    <location>
        <begin position="335"/>
        <end position="356"/>
    </location>
</feature>
<dbReference type="PANTHER" id="PTHR42718">
    <property type="entry name" value="MAJOR FACILITATOR SUPERFAMILY MULTIDRUG TRANSPORTER MFSC"/>
    <property type="match status" value="1"/>
</dbReference>
<evidence type="ECO:0000313" key="11">
    <source>
        <dbReference type="Proteomes" id="UP001623592"/>
    </source>
</evidence>
<keyword evidence="5 8" id="KW-0812">Transmembrane</keyword>
<feature type="transmembrane region" description="Helical" evidence="8">
    <location>
        <begin position="78"/>
        <end position="98"/>
    </location>
</feature>
<feature type="domain" description="Major facilitator superfamily (MFS) profile" evidence="9">
    <location>
        <begin position="44"/>
        <end position="579"/>
    </location>
</feature>
<evidence type="ECO:0000256" key="1">
    <source>
        <dbReference type="ARBA" id="ARBA00004651"/>
    </source>
</evidence>
<evidence type="ECO:0000313" key="10">
    <source>
        <dbReference type="EMBL" id="MFL0251932.1"/>
    </source>
</evidence>
<reference evidence="10 11" key="1">
    <citation type="submission" date="2024-11" db="EMBL/GenBank/DDBJ databases">
        <authorList>
            <person name="Heng Y.C."/>
            <person name="Lim A.C.H."/>
            <person name="Lee J.K.Y."/>
            <person name="Kittelmann S."/>
        </authorList>
    </citation>
    <scope>NUCLEOTIDE SEQUENCE [LARGE SCALE GENOMIC DNA]</scope>
    <source>
        <strain evidence="10 11">WILCCON 0114</strain>
    </source>
</reference>
<gene>
    <name evidence="10" type="ORF">ACJDT4_16050</name>
</gene>
<organism evidence="10 11">
    <name type="scientific">Clostridium neuense</name>
    <dbReference type="NCBI Taxonomy" id="1728934"/>
    <lineage>
        <taxon>Bacteria</taxon>
        <taxon>Bacillati</taxon>
        <taxon>Bacillota</taxon>
        <taxon>Clostridia</taxon>
        <taxon>Eubacteriales</taxon>
        <taxon>Clostridiaceae</taxon>
        <taxon>Clostridium</taxon>
    </lineage>
</organism>
<keyword evidence="4" id="KW-1003">Cell membrane</keyword>
<dbReference type="SUPFAM" id="SSF103473">
    <property type="entry name" value="MFS general substrate transporter"/>
    <property type="match status" value="1"/>
</dbReference>
<dbReference type="InterPro" id="IPR011701">
    <property type="entry name" value="MFS"/>
</dbReference>
<dbReference type="CDD" id="cd17321">
    <property type="entry name" value="MFS_MMR_MDR_like"/>
    <property type="match status" value="1"/>
</dbReference>
<feature type="transmembrane region" description="Helical" evidence="8">
    <location>
        <begin position="388"/>
        <end position="409"/>
    </location>
</feature>
<comment type="similarity">
    <text evidence="2">Belongs to the major facilitator superfamily. EmrB family.</text>
</comment>
<dbReference type="Gene3D" id="1.20.1720.10">
    <property type="entry name" value="Multidrug resistance protein D"/>
    <property type="match status" value="1"/>
</dbReference>
<accession>A0ABW8TJD7</accession>
<keyword evidence="6 8" id="KW-1133">Transmembrane helix</keyword>
<sequence>MKLNSTSSYEIIVSYIDKPFQLSKWLIFKRGIDLIMKKSQKILAFISIAIACFLTVLDSTIVNVSLPSMAVYFNTDTTGISWVSTAYLIAFSSLLINFSKIADIYGRKKLFLIGLILFGAASIFCGFANSLNMLIAFRILQGVGAAILTPLSIPLGIELFGKKAMGKLAVIVGMIISISAASGPVIGGILNEYFNYRAIFYVNTPFVIIAFILGALYVNECYDETIEKRIDFIGCILLAVGLGALTFSLVKGNDYGWSSTKIIVMFILSAASIIAFAIYEMKIKNPMIEFSLFKVKSFTASIILIAVFFFAYMPVSYLLNFYFENTLGYSVLKAGLMMGIPSVAALISAPLLPLIAKNISDRVVSFVSIVIVAVGNLMFAFMNKENHMTIIITAFILLGIGVRITTSLYQTAYEEISKDKNAMASGIQNSLRQLCACIAIALVSTLSSNFMTTAVQNTKDKISAEINKSTVLEAQVKTSFNDKIKTSNSKSSSGFSKSAVHNIFIGKEAAVLKTVPDKMKASVIENFKVQEKEVDKIIDDTSKIKEEESYKVYNKCFLITGIISIFGLIAVPFNKKQENSQSVNEKEAVNV</sequence>
<dbReference type="InterPro" id="IPR004638">
    <property type="entry name" value="EmrB-like"/>
</dbReference>
<evidence type="ECO:0000259" key="9">
    <source>
        <dbReference type="PROSITE" id="PS50850"/>
    </source>
</evidence>
<feature type="transmembrane region" description="Helical" evidence="8">
    <location>
        <begin position="198"/>
        <end position="218"/>
    </location>
</feature>
<evidence type="ECO:0000256" key="3">
    <source>
        <dbReference type="ARBA" id="ARBA00022448"/>
    </source>
</evidence>